<keyword evidence="4" id="KW-1134">Transmembrane beta strand</keyword>
<dbReference type="GO" id="GO:0000166">
    <property type="term" value="F:nucleotide binding"/>
    <property type="evidence" value="ECO:0007669"/>
    <property type="project" value="UniProtKB-KW"/>
</dbReference>
<organism evidence="22 23">
    <name type="scientific">Monodon monoceros</name>
    <name type="common">Narwhal</name>
    <name type="synonym">Ceratodon monodon</name>
    <dbReference type="NCBI Taxonomy" id="40151"/>
    <lineage>
        <taxon>Eukaryota</taxon>
        <taxon>Metazoa</taxon>
        <taxon>Chordata</taxon>
        <taxon>Craniata</taxon>
        <taxon>Vertebrata</taxon>
        <taxon>Euteleostomi</taxon>
        <taxon>Mammalia</taxon>
        <taxon>Eutheria</taxon>
        <taxon>Laurasiatheria</taxon>
        <taxon>Artiodactyla</taxon>
        <taxon>Whippomorpha</taxon>
        <taxon>Cetacea</taxon>
        <taxon>Odontoceti</taxon>
        <taxon>Monodontidae</taxon>
        <taxon>Monodon</taxon>
    </lineage>
</organism>
<comment type="subunit">
    <text evidence="19">Interacts with ARMC12 in a TBC1D21-dependent manner. Interacts with MISFA.</text>
</comment>
<evidence type="ECO:0000256" key="8">
    <source>
        <dbReference type="ARBA" id="ARBA00022741"/>
    </source>
</evidence>
<dbReference type="Gene3D" id="2.40.160.10">
    <property type="entry name" value="Porin"/>
    <property type="match status" value="1"/>
</dbReference>
<evidence type="ECO:0000256" key="16">
    <source>
        <dbReference type="ARBA" id="ARBA00023136"/>
    </source>
</evidence>
<evidence type="ECO:0000256" key="10">
    <source>
        <dbReference type="ARBA" id="ARBA00022843"/>
    </source>
</evidence>
<keyword evidence="13" id="KW-0406">Ion transport</keyword>
<dbReference type="AlphaFoldDB" id="A0A4U1FP17"/>
<keyword evidence="7" id="KW-0812">Transmembrane</keyword>
<evidence type="ECO:0000313" key="23">
    <source>
        <dbReference type="Proteomes" id="UP000308365"/>
    </source>
</evidence>
<evidence type="ECO:0000256" key="9">
    <source>
        <dbReference type="ARBA" id="ARBA00022787"/>
    </source>
</evidence>
<evidence type="ECO:0000256" key="12">
    <source>
        <dbReference type="ARBA" id="ARBA00023027"/>
    </source>
</evidence>
<evidence type="ECO:0000256" key="6">
    <source>
        <dbReference type="ARBA" id="ARBA00022553"/>
    </source>
</evidence>
<keyword evidence="10" id="KW-0832">Ubl conjugation</keyword>
<dbReference type="GO" id="GO:0015288">
    <property type="term" value="F:porin activity"/>
    <property type="evidence" value="ECO:0007669"/>
    <property type="project" value="UniProtKB-KW"/>
</dbReference>
<keyword evidence="12" id="KW-0520">NAD</keyword>
<gene>
    <name evidence="22" type="ORF">EI555_021477</name>
</gene>
<evidence type="ECO:0000256" key="18">
    <source>
        <dbReference type="ARBA" id="ARBA00034430"/>
    </source>
</evidence>
<dbReference type="PANTHER" id="PTHR11743">
    <property type="entry name" value="VOLTAGE-DEPENDENT ANION-SELECTIVE CHANNEL"/>
    <property type="match status" value="1"/>
</dbReference>
<evidence type="ECO:0000256" key="2">
    <source>
        <dbReference type="ARBA" id="ARBA00007780"/>
    </source>
</evidence>
<evidence type="ECO:0000256" key="21">
    <source>
        <dbReference type="ARBA" id="ARBA00050036"/>
    </source>
</evidence>
<reference evidence="23" key="1">
    <citation type="journal article" date="2019" name="IScience">
        <title>Narwhal Genome Reveals Long-Term Low Genetic Diversity despite Current Large Abundance Size.</title>
        <authorList>
            <person name="Westbury M.V."/>
            <person name="Petersen B."/>
            <person name="Garde E."/>
            <person name="Heide-Jorgensen M.P."/>
            <person name="Lorenzen E.D."/>
        </authorList>
    </citation>
    <scope>NUCLEOTIDE SEQUENCE [LARGE SCALE GENOMIC DNA]</scope>
</reference>
<keyword evidence="16" id="KW-0472">Membrane</keyword>
<evidence type="ECO:0000256" key="19">
    <source>
        <dbReference type="ARBA" id="ARBA00046980"/>
    </source>
</evidence>
<keyword evidence="9" id="KW-1000">Mitochondrion outer membrane</keyword>
<dbReference type="GO" id="GO:0005741">
    <property type="term" value="C:mitochondrial outer membrane"/>
    <property type="evidence" value="ECO:0007669"/>
    <property type="project" value="UniProtKB-SubCell"/>
</dbReference>
<dbReference type="Proteomes" id="UP000308365">
    <property type="component" value="Unassembled WGS sequence"/>
</dbReference>
<proteinExistence type="inferred from homology"/>
<evidence type="ECO:0000256" key="4">
    <source>
        <dbReference type="ARBA" id="ARBA00022452"/>
    </source>
</evidence>
<keyword evidence="6" id="KW-0597">Phosphoprotein</keyword>
<keyword evidence="15" id="KW-0496">Mitochondrion</keyword>
<accession>A0A4U1FP17</accession>
<dbReference type="InterPro" id="IPR027246">
    <property type="entry name" value="Porin_Euk/Tom40"/>
</dbReference>
<comment type="catalytic activity">
    <reaction evidence="17">
        <text>chloride(in) = chloride(out)</text>
        <dbReference type="Rhea" id="RHEA:29823"/>
        <dbReference type="ChEBI" id="CHEBI:17996"/>
    </reaction>
</comment>
<comment type="catalytic activity">
    <reaction evidence="18">
        <text>K(+)(in) = K(+)(out)</text>
        <dbReference type="Rhea" id="RHEA:29463"/>
        <dbReference type="ChEBI" id="CHEBI:29103"/>
    </reaction>
</comment>
<evidence type="ECO:0000256" key="17">
    <source>
        <dbReference type="ARBA" id="ARBA00024167"/>
    </source>
</evidence>
<evidence type="ECO:0000256" key="1">
    <source>
        <dbReference type="ARBA" id="ARBA00004294"/>
    </source>
</evidence>
<evidence type="ECO:0000256" key="13">
    <source>
        <dbReference type="ARBA" id="ARBA00023065"/>
    </source>
</evidence>
<evidence type="ECO:0000256" key="3">
    <source>
        <dbReference type="ARBA" id="ARBA00022448"/>
    </source>
</evidence>
<dbReference type="InterPro" id="IPR023614">
    <property type="entry name" value="Porin_dom_sf"/>
</dbReference>
<dbReference type="GO" id="GO:0008308">
    <property type="term" value="F:voltage-gated monoatomic anion channel activity"/>
    <property type="evidence" value="ECO:0007669"/>
    <property type="project" value="InterPro"/>
</dbReference>
<evidence type="ECO:0000256" key="5">
    <source>
        <dbReference type="ARBA" id="ARBA00022499"/>
    </source>
</evidence>
<keyword evidence="11" id="KW-0007">Acetylation</keyword>
<dbReference type="GO" id="GO:0046930">
    <property type="term" value="C:pore complex"/>
    <property type="evidence" value="ECO:0007669"/>
    <property type="project" value="UniProtKB-KW"/>
</dbReference>
<sequence length="127" mass="13844">MSFDTAKSKLSRNNFALGYKAADLQLLTSVNYGPEFGGSIQQKVKEKVEMSPNLAWLRIPVSDITAKYKVTYRTSLSAKVSHASLIGQGHTRTLCPGVRLTLSALIDGRNFNAGNHKVGSGFELRSL</sequence>
<comment type="similarity">
    <text evidence="2">Belongs to the eukaryotic mitochondrial porin family.</text>
</comment>
<evidence type="ECO:0000256" key="11">
    <source>
        <dbReference type="ARBA" id="ARBA00022990"/>
    </source>
</evidence>
<comment type="function">
    <text evidence="20">Non-selective voltage-gated ion channel that mediates the transport of anions and cations through the mitochondrion outer membrane and plasma membrane. Forms a high-conducting channel with a stable open state and a voltage-induced closure with a mild preference for anions over cations. Involved in male fertility and sperm mitochondrial sheath formation.</text>
</comment>
<keyword evidence="14" id="KW-0626">Porin</keyword>
<protein>
    <recommendedName>
        <fullName evidence="21">Non-selective voltage-gated ion channel VDAC3</fullName>
    </recommendedName>
</protein>
<dbReference type="EMBL" id="RWIC01000043">
    <property type="protein sequence ID" value="TKC51939.1"/>
    <property type="molecule type" value="Genomic_DNA"/>
</dbReference>
<evidence type="ECO:0000313" key="22">
    <source>
        <dbReference type="EMBL" id="TKC51939.1"/>
    </source>
</evidence>
<dbReference type="InterPro" id="IPR001925">
    <property type="entry name" value="Porin_Euk"/>
</dbReference>
<dbReference type="PANTHER" id="PTHR11743:SF28">
    <property type="entry name" value="VOLTAGE-DEPENDENT ANION-SELECTIVE CHANNEL PROTEIN 3"/>
    <property type="match status" value="1"/>
</dbReference>
<evidence type="ECO:0000256" key="15">
    <source>
        <dbReference type="ARBA" id="ARBA00023128"/>
    </source>
</evidence>
<comment type="caution">
    <text evidence="22">The sequence shown here is derived from an EMBL/GenBank/DDBJ whole genome shotgun (WGS) entry which is preliminary data.</text>
</comment>
<evidence type="ECO:0000256" key="20">
    <source>
        <dbReference type="ARBA" id="ARBA00049964"/>
    </source>
</evidence>
<evidence type="ECO:0000256" key="7">
    <source>
        <dbReference type="ARBA" id="ARBA00022692"/>
    </source>
</evidence>
<name>A0A4U1FP17_MONMO</name>
<comment type="subcellular location">
    <subcellularLocation>
        <location evidence="1">Mitochondrion outer membrane</location>
    </subcellularLocation>
</comment>
<evidence type="ECO:0000256" key="14">
    <source>
        <dbReference type="ARBA" id="ARBA00023114"/>
    </source>
</evidence>
<keyword evidence="5" id="KW-1017">Isopeptide bond</keyword>
<keyword evidence="3" id="KW-0813">Transport</keyword>
<feature type="non-terminal residue" evidence="22">
    <location>
        <position position="127"/>
    </location>
</feature>
<dbReference type="Pfam" id="PF01459">
    <property type="entry name" value="Porin_3"/>
    <property type="match status" value="1"/>
</dbReference>
<keyword evidence="8" id="KW-0547">Nucleotide-binding</keyword>